<dbReference type="GO" id="GO:0050839">
    <property type="term" value="F:cell adhesion molecule binding"/>
    <property type="evidence" value="ECO:0007669"/>
    <property type="project" value="TreeGrafter"/>
</dbReference>
<keyword evidence="4" id="KW-0325">Glycoprotein</keyword>
<dbReference type="PROSITE" id="PS50835">
    <property type="entry name" value="IG_LIKE"/>
    <property type="match status" value="2"/>
</dbReference>
<evidence type="ECO:0000256" key="6">
    <source>
        <dbReference type="SAM" id="Phobius"/>
    </source>
</evidence>
<dbReference type="SUPFAM" id="SSF48726">
    <property type="entry name" value="Immunoglobulin"/>
    <property type="match status" value="1"/>
</dbReference>
<proteinExistence type="predicted"/>
<evidence type="ECO:0000256" key="1">
    <source>
        <dbReference type="ARBA" id="ARBA00004479"/>
    </source>
</evidence>
<evidence type="ECO:0000256" key="5">
    <source>
        <dbReference type="ARBA" id="ARBA00023319"/>
    </source>
</evidence>
<dbReference type="GO" id="GO:0005886">
    <property type="term" value="C:plasma membrane"/>
    <property type="evidence" value="ECO:0007669"/>
    <property type="project" value="TreeGrafter"/>
</dbReference>
<dbReference type="PANTHER" id="PTHR11640">
    <property type="entry name" value="NEPHRIN"/>
    <property type="match status" value="1"/>
</dbReference>
<dbReference type="InterPro" id="IPR051275">
    <property type="entry name" value="Cell_adhesion_signaling"/>
</dbReference>
<dbReference type="Gene3D" id="2.60.40.10">
    <property type="entry name" value="Immunoglobulins"/>
    <property type="match status" value="2"/>
</dbReference>
<feature type="transmembrane region" description="Helical" evidence="6">
    <location>
        <begin position="12"/>
        <end position="29"/>
    </location>
</feature>
<evidence type="ECO:0000256" key="3">
    <source>
        <dbReference type="ARBA" id="ARBA00023157"/>
    </source>
</evidence>
<name>A0A6J8EX97_MYTCO</name>
<protein>
    <submittedName>
        <fullName evidence="8">CADM3</fullName>
    </submittedName>
</protein>
<dbReference type="EMBL" id="CACVKT020010228">
    <property type="protein sequence ID" value="CAC5425228.1"/>
    <property type="molecule type" value="Genomic_DNA"/>
</dbReference>
<dbReference type="Pfam" id="PF08205">
    <property type="entry name" value="C2-set_2"/>
    <property type="match status" value="1"/>
</dbReference>
<dbReference type="OrthoDB" id="6158624at2759"/>
<keyword evidence="3" id="KW-1015">Disulfide bond</keyword>
<comment type="subcellular location">
    <subcellularLocation>
        <location evidence="1">Membrane</location>
        <topology evidence="1">Single-pass type I membrane protein</topology>
    </subcellularLocation>
</comment>
<feature type="domain" description="Ig-like" evidence="7">
    <location>
        <begin position="327"/>
        <end position="414"/>
    </location>
</feature>
<dbReference type="InterPro" id="IPR036179">
    <property type="entry name" value="Ig-like_dom_sf"/>
</dbReference>
<dbReference type="Proteomes" id="UP000507470">
    <property type="component" value="Unassembled WGS sequence"/>
</dbReference>
<reference evidence="8 9" key="1">
    <citation type="submission" date="2020-06" db="EMBL/GenBank/DDBJ databases">
        <authorList>
            <person name="Li R."/>
            <person name="Bekaert M."/>
        </authorList>
    </citation>
    <scope>NUCLEOTIDE SEQUENCE [LARGE SCALE GENOMIC DNA]</scope>
    <source>
        <strain evidence="9">wild</strain>
    </source>
</reference>
<dbReference type="AlphaFoldDB" id="A0A6J8EX97"/>
<gene>
    <name evidence="8" type="ORF">MCOR_57071</name>
</gene>
<evidence type="ECO:0000256" key="4">
    <source>
        <dbReference type="ARBA" id="ARBA00023180"/>
    </source>
</evidence>
<dbReference type="GO" id="GO:0005911">
    <property type="term" value="C:cell-cell junction"/>
    <property type="evidence" value="ECO:0007669"/>
    <property type="project" value="TreeGrafter"/>
</dbReference>
<dbReference type="CDD" id="cd00096">
    <property type="entry name" value="Ig"/>
    <property type="match status" value="1"/>
</dbReference>
<keyword evidence="6" id="KW-0812">Transmembrane</keyword>
<dbReference type="GO" id="GO:0098609">
    <property type="term" value="P:cell-cell adhesion"/>
    <property type="evidence" value="ECO:0007669"/>
    <property type="project" value="TreeGrafter"/>
</dbReference>
<dbReference type="Pfam" id="PF13927">
    <property type="entry name" value="Ig_3"/>
    <property type="match status" value="1"/>
</dbReference>
<feature type="transmembrane region" description="Helical" evidence="6">
    <location>
        <begin position="437"/>
        <end position="457"/>
    </location>
</feature>
<feature type="domain" description="Ig-like" evidence="7">
    <location>
        <begin position="211"/>
        <end position="304"/>
    </location>
</feature>
<evidence type="ECO:0000313" key="8">
    <source>
        <dbReference type="EMBL" id="CAC5425228.1"/>
    </source>
</evidence>
<dbReference type="InterPro" id="IPR013162">
    <property type="entry name" value="CD80_C2-set"/>
</dbReference>
<keyword evidence="6" id="KW-1133">Transmembrane helix</keyword>
<accession>A0A6J8EX97</accession>
<sequence>MSSSYKQHICRTLFLECIMLWIYMLQVISNSSGILAVKVSITQNFTGFVGKKDTLLTCSFILEKDQSLITVAIIANRGTDNFNYENPIAVFKPETVTKPEDYLLGRVTLSNITQLSTNATLRFHELECIDEKDYMCTCNYLDRKYVVLKQDSDPTRISIAATSSKPDSISSYIVSSAKTENQRTTSKNFFLELYNSSLSTKQNTVLALRQPTVDAVSTTQQNSGENSTLFLREGDEVIFTCKGNIGKPPGKLIWQKINPLQQKTITYRTETTVKTELPKICSFSGTSNLTVQISAEDLKAKIRCFEESQAQVPGMFVETVPFDVLFPVKLVNISKQPNKKQHDRKTDKITLTCKGSGNPEPKYIWFKNENKEEILSRTNFYVLQDVIQNNSGMYICEAYNIIDHVKYRKNDSVDIDIVDELLSSSESSSSKISPDIYAAYMVPLVCVIGFIVICIVVRRRRDIRPKRKKKEESRCQKLDDRLMRCIRIMAKPKYSPVVARNKPDTLGESDVTLEGNNGMQDNIFKSGNKYVVT</sequence>
<dbReference type="PANTHER" id="PTHR11640:SF31">
    <property type="entry name" value="IRREGULAR CHIASM C-ROUGHEST PROTEIN-RELATED"/>
    <property type="match status" value="1"/>
</dbReference>
<evidence type="ECO:0000259" key="7">
    <source>
        <dbReference type="PROSITE" id="PS50835"/>
    </source>
</evidence>
<keyword evidence="5" id="KW-0393">Immunoglobulin domain</keyword>
<dbReference type="InterPro" id="IPR013783">
    <property type="entry name" value="Ig-like_fold"/>
</dbReference>
<organism evidence="8 9">
    <name type="scientific">Mytilus coruscus</name>
    <name type="common">Sea mussel</name>
    <dbReference type="NCBI Taxonomy" id="42192"/>
    <lineage>
        <taxon>Eukaryota</taxon>
        <taxon>Metazoa</taxon>
        <taxon>Spiralia</taxon>
        <taxon>Lophotrochozoa</taxon>
        <taxon>Mollusca</taxon>
        <taxon>Bivalvia</taxon>
        <taxon>Autobranchia</taxon>
        <taxon>Pteriomorphia</taxon>
        <taxon>Mytilida</taxon>
        <taxon>Mytiloidea</taxon>
        <taxon>Mytilidae</taxon>
        <taxon>Mytilinae</taxon>
        <taxon>Mytilus</taxon>
    </lineage>
</organism>
<dbReference type="InterPro" id="IPR007110">
    <property type="entry name" value="Ig-like_dom"/>
</dbReference>
<keyword evidence="9" id="KW-1185">Reference proteome</keyword>
<keyword evidence="2 6" id="KW-0472">Membrane</keyword>
<evidence type="ECO:0000256" key="2">
    <source>
        <dbReference type="ARBA" id="ARBA00023136"/>
    </source>
</evidence>
<evidence type="ECO:0000313" key="9">
    <source>
        <dbReference type="Proteomes" id="UP000507470"/>
    </source>
</evidence>